<reference evidence="1 2" key="1">
    <citation type="journal article" date="2015" name="Microbiome">
        <title>Genomic resolution of linkages in carbon, nitrogen, and sulfur cycling among widespread estuary sediment bacteria.</title>
        <authorList>
            <person name="Baker B.J."/>
            <person name="Lazar C.S."/>
            <person name="Teske A.P."/>
            <person name="Dick G.J."/>
        </authorList>
    </citation>
    <scope>NUCLEOTIDE SEQUENCE [LARGE SCALE GENOMIC DNA]</scope>
    <source>
        <strain evidence="1">DG_26</strain>
    </source>
</reference>
<name>A0A0S7WGA1_UNCT6</name>
<dbReference type="AlphaFoldDB" id="A0A0S7WGA1"/>
<gene>
    <name evidence="1" type="ORF">AMJ40_06140</name>
</gene>
<organism evidence="1 2">
    <name type="scientific">candidate division TA06 bacterium DG_26</name>
    <dbReference type="NCBI Taxonomy" id="1703771"/>
    <lineage>
        <taxon>Bacteria</taxon>
        <taxon>Bacteria division TA06</taxon>
    </lineage>
</organism>
<protein>
    <submittedName>
        <fullName evidence="1">Uncharacterized protein</fullName>
    </submittedName>
</protein>
<dbReference type="Proteomes" id="UP000051124">
    <property type="component" value="Unassembled WGS sequence"/>
</dbReference>
<comment type="caution">
    <text evidence="1">The sequence shown here is derived from an EMBL/GenBank/DDBJ whole genome shotgun (WGS) entry which is preliminary data.</text>
</comment>
<dbReference type="EMBL" id="LIZT01000072">
    <property type="protein sequence ID" value="KPJ49170.1"/>
    <property type="molecule type" value="Genomic_DNA"/>
</dbReference>
<evidence type="ECO:0000313" key="2">
    <source>
        <dbReference type="Proteomes" id="UP000051124"/>
    </source>
</evidence>
<evidence type="ECO:0000313" key="1">
    <source>
        <dbReference type="EMBL" id="KPJ49170.1"/>
    </source>
</evidence>
<proteinExistence type="predicted"/>
<accession>A0A0S7WGA1</accession>
<sequence>MLAPPRVEMTVRPRSVENVELTVITGAGEEKMYFRFYIVDFQMNREGKVEYAEPGSLNRSASTWIEMSSREFVMNPAEKRKVKLRLTIPGNAHGGYYSAIILEPLPISAIAQRRTLVHTVRMVSLIELTVEGRSRLREEAVVSDLHIARRSSGRGLTFTATVENRGDLHVRGKGSLIIKSKHGARIEDIALEAGRGTVLPEGSRDFYAVLNKQLSPGEYVAETVVNYGARGRAVSRIPFSVTKGGAVAAGTLDAEREMKFVVDPYMVDITARAGAFRTTAMLVENGEENPIHISVKTRAIAFDPEGAVIMRESLGNQWSCADWVEVEPSEFDLRQRGRRRVRARVTIPREVVGGRAAYIDFVATGAESEGERLEGTAGTILLLTVAGELSIAGEITEVDVSEVGTDQSIDFVVSFKNNGNVHVVPKGKVVITSSSGAQTQAQVGDVEKESNPVVAEAEFDPIMGVVLPEGIRRLTASCPAVLPAGRYSAEVTVTYGGRSPATAQHEFVVR</sequence>